<dbReference type="SUPFAM" id="SSF159594">
    <property type="entry name" value="XCC0632-like"/>
    <property type="match status" value="1"/>
</dbReference>
<dbReference type="Gene3D" id="3.40.50.10610">
    <property type="entry name" value="ABC-type transport auxiliary lipoprotein component"/>
    <property type="match status" value="1"/>
</dbReference>
<dbReference type="Proteomes" id="UP000283709">
    <property type="component" value="Unassembled WGS sequence"/>
</dbReference>
<sequence>MSRFCSFSAALVVLALVTGCATSPSSQFYTLSPVQGVELRPLVKSAKPVAIAIGLVTVPELIDRPQIVSTVDENRVSIDEFARWADPLKSQIPRVLAADLTQLIPGSIVSVYPQRVDDKVYRVSVDVQSFDSSTNGTVTLAVIWSVRAPQRGEPVGGRTVVREAVSGPGYDARVNAYSRALASVARDIAVAMGSVVSQ</sequence>
<reference evidence="3 4" key="1">
    <citation type="submission" date="2016-07" db="EMBL/GenBank/DDBJ databases">
        <title>Genome analysis of Burkholderia fungorum ES3-20.</title>
        <authorList>
            <person name="Xu D."/>
            <person name="Yao R."/>
            <person name="Zheng S."/>
        </authorList>
    </citation>
    <scope>NUCLEOTIDE SEQUENCE [LARGE SCALE GENOMIC DNA]</scope>
    <source>
        <strain evidence="3 4">ES3-20</strain>
    </source>
</reference>
<feature type="chain" id="PRO_5018521301" description="ABC-type transport auxiliary lipoprotein component domain-containing protein" evidence="1">
    <location>
        <begin position="29"/>
        <end position="198"/>
    </location>
</feature>
<dbReference type="AlphaFoldDB" id="A0A3R7FB88"/>
<proteinExistence type="predicted"/>
<dbReference type="InterPro" id="IPR005586">
    <property type="entry name" value="ABC_trans_aux"/>
</dbReference>
<protein>
    <recommendedName>
        <fullName evidence="2">ABC-type transport auxiliary lipoprotein component domain-containing protein</fullName>
    </recommendedName>
</protein>
<evidence type="ECO:0000256" key="1">
    <source>
        <dbReference type="SAM" id="SignalP"/>
    </source>
</evidence>
<keyword evidence="1" id="KW-0732">Signal</keyword>
<dbReference type="RefSeq" id="WP_120343098.1">
    <property type="nucleotide sequence ID" value="NZ_MCAS01000003.1"/>
</dbReference>
<dbReference type="Pfam" id="PF03886">
    <property type="entry name" value="ABC_trans_aux"/>
    <property type="match status" value="1"/>
</dbReference>
<dbReference type="EMBL" id="MCAS01000003">
    <property type="protein sequence ID" value="RKF49807.1"/>
    <property type="molecule type" value="Genomic_DNA"/>
</dbReference>
<dbReference type="PROSITE" id="PS51257">
    <property type="entry name" value="PROKAR_LIPOPROTEIN"/>
    <property type="match status" value="1"/>
</dbReference>
<organism evidence="3 4">
    <name type="scientific">Paraburkholderia fungorum</name>
    <dbReference type="NCBI Taxonomy" id="134537"/>
    <lineage>
        <taxon>Bacteria</taxon>
        <taxon>Pseudomonadati</taxon>
        <taxon>Pseudomonadota</taxon>
        <taxon>Betaproteobacteria</taxon>
        <taxon>Burkholderiales</taxon>
        <taxon>Burkholderiaceae</taxon>
        <taxon>Paraburkholderia</taxon>
    </lineage>
</organism>
<comment type="caution">
    <text evidence="3">The sequence shown here is derived from an EMBL/GenBank/DDBJ whole genome shotgun (WGS) entry which is preliminary data.</text>
</comment>
<accession>A0A3R7FB88</accession>
<dbReference type="OrthoDB" id="1494661at2"/>
<gene>
    <name evidence="3" type="ORF">BCY88_16650</name>
</gene>
<name>A0A3R7FB88_9BURK</name>
<evidence type="ECO:0000313" key="3">
    <source>
        <dbReference type="EMBL" id="RKF49807.1"/>
    </source>
</evidence>
<feature type="signal peptide" evidence="1">
    <location>
        <begin position="1"/>
        <end position="28"/>
    </location>
</feature>
<evidence type="ECO:0000313" key="4">
    <source>
        <dbReference type="Proteomes" id="UP000283709"/>
    </source>
</evidence>
<evidence type="ECO:0000259" key="2">
    <source>
        <dbReference type="Pfam" id="PF03886"/>
    </source>
</evidence>
<feature type="domain" description="ABC-type transport auxiliary lipoprotein component" evidence="2">
    <location>
        <begin position="29"/>
        <end position="189"/>
    </location>
</feature>